<organism evidence="1 2">
    <name type="scientific">Psychroflexus torquis (strain ATCC 700755 / CIP 106069 / ACAM 623)</name>
    <dbReference type="NCBI Taxonomy" id="313595"/>
    <lineage>
        <taxon>Bacteria</taxon>
        <taxon>Pseudomonadati</taxon>
        <taxon>Bacteroidota</taxon>
        <taxon>Flavobacteriia</taxon>
        <taxon>Flavobacteriales</taxon>
        <taxon>Flavobacteriaceae</taxon>
        <taxon>Psychroflexus</taxon>
    </lineage>
</organism>
<dbReference type="HOGENOM" id="CLU_1685136_0_0_10"/>
<evidence type="ECO:0000313" key="2">
    <source>
        <dbReference type="Proteomes" id="UP000008514"/>
    </source>
</evidence>
<dbReference type="STRING" id="313595.P700755_002724"/>
<protein>
    <recommendedName>
        <fullName evidence="3">Preprotein translocase subunit SecB</fullName>
    </recommendedName>
</protein>
<proteinExistence type="predicted"/>
<sequence length="156" mass="17887">MSEKNTNIGLKIINIRELSFVNKLTDFIVDNFSEDKLDLNIGMFVRGSSDKNTVSLTVFVSYSFEDEEKNKKIEFIKLETETIFKLFDVSEDELKFLDENDEIYISDDLMNLFLDASIGAIRGMFAYKTASLPINLVLPLLDVSRFIKENSISESE</sequence>
<accession>K4IG04</accession>
<dbReference type="KEGG" id="ptq:P700755_002724"/>
<reference evidence="1" key="1">
    <citation type="submission" date="2006-03" db="EMBL/GenBank/DDBJ databases">
        <authorList>
            <person name="Bowman J."/>
            <person name="Ferriera S."/>
            <person name="Johnson J."/>
            <person name="Kravitz S."/>
            <person name="Halpern A."/>
            <person name="Remington K."/>
            <person name="Beeson K."/>
            <person name="Tran B."/>
            <person name="Rogers Y.-H."/>
            <person name="Friedman R."/>
            <person name="Venter J.C."/>
        </authorList>
    </citation>
    <scope>NUCLEOTIDE SEQUENCE [LARGE SCALE GENOMIC DNA]</scope>
    <source>
        <strain evidence="1">ATCC 700755</strain>
    </source>
</reference>
<evidence type="ECO:0008006" key="3">
    <source>
        <dbReference type="Google" id="ProtNLM"/>
    </source>
</evidence>
<dbReference type="EMBL" id="CP003879">
    <property type="protein sequence ID" value="AFU69462.1"/>
    <property type="molecule type" value="Genomic_DNA"/>
</dbReference>
<gene>
    <name evidence="1" type="ordered locus">P700755_002724</name>
</gene>
<keyword evidence="2" id="KW-1185">Reference proteome</keyword>
<dbReference type="AlphaFoldDB" id="K4IG04"/>
<name>K4IG04_PSYTT</name>
<evidence type="ECO:0000313" key="1">
    <source>
        <dbReference type="EMBL" id="AFU69462.1"/>
    </source>
</evidence>
<reference evidence="1" key="2">
    <citation type="submission" date="2012-09" db="EMBL/GenBank/DDBJ databases">
        <title>The complete sequence of Psychroflexus torquis an extreme psychrophile from sea-ice that is stimulated by light.</title>
        <authorList>
            <person name="Feng S."/>
            <person name="Powell S.M."/>
            <person name="Bowman J.P."/>
        </authorList>
    </citation>
    <scope>NUCLEOTIDE SEQUENCE [LARGE SCALE GENOMIC DNA]</scope>
    <source>
        <strain evidence="1">ATCC 700755</strain>
    </source>
</reference>
<dbReference type="OrthoDB" id="9967750at2"/>
<dbReference type="RefSeq" id="WP_015025024.1">
    <property type="nucleotide sequence ID" value="NC_018721.1"/>
</dbReference>
<dbReference type="Proteomes" id="UP000008514">
    <property type="component" value="Chromosome"/>
</dbReference>